<dbReference type="EMBL" id="CP144745">
    <property type="protein sequence ID" value="WVZ52469.1"/>
    <property type="molecule type" value="Genomic_DNA"/>
</dbReference>
<proteinExistence type="predicted"/>
<gene>
    <name evidence="2" type="ORF">U9M48_003523</name>
</gene>
<reference evidence="2 3" key="1">
    <citation type="submission" date="2024-02" db="EMBL/GenBank/DDBJ databases">
        <title>High-quality chromosome-scale genome assembly of Pensacola bahiagrass (Paspalum notatum Flugge var. saurae).</title>
        <authorList>
            <person name="Vega J.M."/>
            <person name="Podio M."/>
            <person name="Orjuela J."/>
            <person name="Siena L.A."/>
            <person name="Pessino S.C."/>
            <person name="Combes M.C."/>
            <person name="Mariac C."/>
            <person name="Albertini E."/>
            <person name="Pupilli F."/>
            <person name="Ortiz J.P.A."/>
            <person name="Leblanc O."/>
        </authorList>
    </citation>
    <scope>NUCLEOTIDE SEQUENCE [LARGE SCALE GENOMIC DNA]</scope>
    <source>
        <strain evidence="2">R1</strain>
        <tissue evidence="2">Leaf</tissue>
    </source>
</reference>
<dbReference type="CDD" id="cd09272">
    <property type="entry name" value="RNase_HI_RT_Ty1"/>
    <property type="match status" value="1"/>
</dbReference>
<feature type="domain" description="Reverse transcriptase Ty1/copia-type" evidence="1">
    <location>
        <begin position="40"/>
        <end position="133"/>
    </location>
</feature>
<sequence>MTTRAKLGFGQPALFSAMPLSPIPKTFRSVLADPRWRANVVSGNWVFRNKFKADGSLNRYKACWVLRGFTQRPSIDYDEIFSPAVKPATVWMVLFGIISWWLIHQLDVKNAFLHGTLSEPVYYEQPYGFEDTSRLGLEAKSDTSLFVFHRGTDTVYRLLYVDDIVLTASSHQLLRRTFDALHRKFAMKDLGELHHFLVDTNPKLAAVSEALVDDASAFHSLISALQYLTFTRLDISYAVQQICLHMHDPREPHLAALKCILRYVRGYDVFLGDNLVSWSSKRQNIVSRSSVEAKYRAVANAVAEASWLRQLLQELHSPPRRTTLVYCDNISSISAPSILRLIFTSLGKECPSVTCMYFMFQHRHDKQQLV</sequence>
<dbReference type="PANTHER" id="PTHR11439:SF524">
    <property type="entry name" value="RNA-DIRECTED DNA POLYMERASE, PROTEIN KINASE RLK-PELLE-DLSV FAMILY"/>
    <property type="match status" value="1"/>
</dbReference>
<dbReference type="AlphaFoldDB" id="A0AAQ3PIM1"/>
<dbReference type="InterPro" id="IPR013103">
    <property type="entry name" value="RVT_2"/>
</dbReference>
<dbReference type="Proteomes" id="UP001341281">
    <property type="component" value="Chromosome 01"/>
</dbReference>
<keyword evidence="3" id="KW-1185">Reference proteome</keyword>
<evidence type="ECO:0000313" key="3">
    <source>
        <dbReference type="Proteomes" id="UP001341281"/>
    </source>
</evidence>
<evidence type="ECO:0000313" key="2">
    <source>
        <dbReference type="EMBL" id="WVZ52469.1"/>
    </source>
</evidence>
<name>A0AAQ3PIM1_PASNO</name>
<evidence type="ECO:0000259" key="1">
    <source>
        <dbReference type="Pfam" id="PF07727"/>
    </source>
</evidence>
<dbReference type="Pfam" id="PF07727">
    <property type="entry name" value="RVT_2"/>
    <property type="match status" value="1"/>
</dbReference>
<dbReference type="InterPro" id="IPR043502">
    <property type="entry name" value="DNA/RNA_pol_sf"/>
</dbReference>
<protein>
    <recommendedName>
        <fullName evidence="1">Reverse transcriptase Ty1/copia-type domain-containing protein</fullName>
    </recommendedName>
</protein>
<accession>A0AAQ3PIM1</accession>
<organism evidence="2 3">
    <name type="scientific">Paspalum notatum var. saurae</name>
    <dbReference type="NCBI Taxonomy" id="547442"/>
    <lineage>
        <taxon>Eukaryota</taxon>
        <taxon>Viridiplantae</taxon>
        <taxon>Streptophyta</taxon>
        <taxon>Embryophyta</taxon>
        <taxon>Tracheophyta</taxon>
        <taxon>Spermatophyta</taxon>
        <taxon>Magnoliopsida</taxon>
        <taxon>Liliopsida</taxon>
        <taxon>Poales</taxon>
        <taxon>Poaceae</taxon>
        <taxon>PACMAD clade</taxon>
        <taxon>Panicoideae</taxon>
        <taxon>Andropogonodae</taxon>
        <taxon>Paspaleae</taxon>
        <taxon>Paspalinae</taxon>
        <taxon>Paspalum</taxon>
    </lineage>
</organism>
<dbReference type="SUPFAM" id="SSF56672">
    <property type="entry name" value="DNA/RNA polymerases"/>
    <property type="match status" value="1"/>
</dbReference>
<dbReference type="PANTHER" id="PTHR11439">
    <property type="entry name" value="GAG-POL-RELATED RETROTRANSPOSON"/>
    <property type="match status" value="1"/>
</dbReference>